<comment type="caution">
    <text evidence="1">The sequence shown here is derived from an EMBL/GenBank/DDBJ whole genome shotgun (WGS) entry which is preliminary data.</text>
</comment>
<dbReference type="AlphaFoldDB" id="A0A0G0EQA9"/>
<name>A0A0G0EQA9_9BACT</name>
<evidence type="ECO:0000313" key="2">
    <source>
        <dbReference type="Proteomes" id="UP000034492"/>
    </source>
</evidence>
<accession>A0A0G0EQA9</accession>
<organism evidence="1 2">
    <name type="scientific">Candidatus Daviesbacteria bacterium GW2011_GWB1_36_5</name>
    <dbReference type="NCBI Taxonomy" id="1618426"/>
    <lineage>
        <taxon>Bacteria</taxon>
        <taxon>Candidatus Daviesiibacteriota</taxon>
    </lineage>
</organism>
<gene>
    <name evidence="1" type="ORF">US19_C0017G0033</name>
</gene>
<protein>
    <recommendedName>
        <fullName evidence="3">50S ribosomal protein L28</fullName>
    </recommendedName>
</protein>
<dbReference type="EMBL" id="LBSA01000017">
    <property type="protein sequence ID" value="KKQ09088.1"/>
    <property type="molecule type" value="Genomic_DNA"/>
</dbReference>
<reference evidence="1 2" key="1">
    <citation type="journal article" date="2015" name="Nature">
        <title>rRNA introns, odd ribosomes, and small enigmatic genomes across a large radiation of phyla.</title>
        <authorList>
            <person name="Brown C.T."/>
            <person name="Hug L.A."/>
            <person name="Thomas B.C."/>
            <person name="Sharon I."/>
            <person name="Castelle C.J."/>
            <person name="Singh A."/>
            <person name="Wilkins M.J."/>
            <person name="Williams K.H."/>
            <person name="Banfield J.F."/>
        </authorList>
    </citation>
    <scope>NUCLEOTIDE SEQUENCE [LARGE SCALE GENOMIC DNA]</scope>
</reference>
<dbReference type="Proteomes" id="UP000034492">
    <property type="component" value="Unassembled WGS sequence"/>
</dbReference>
<sequence>MAMCAVCNKKTVIRNWSRHQKGSSGASVWPLRAQIVKKPQHPNLHTFKGQKFCTKCLRIVKSAFNASMSRPQAPVQA</sequence>
<proteinExistence type="predicted"/>
<evidence type="ECO:0008006" key="3">
    <source>
        <dbReference type="Google" id="ProtNLM"/>
    </source>
</evidence>
<evidence type="ECO:0000313" key="1">
    <source>
        <dbReference type="EMBL" id="KKQ09088.1"/>
    </source>
</evidence>